<dbReference type="PANTHER" id="PTHR42648">
    <property type="entry name" value="TRANSPOSASE, PUTATIVE-RELATED"/>
    <property type="match status" value="1"/>
</dbReference>
<dbReference type="PANTHER" id="PTHR42648:SF18">
    <property type="entry name" value="RETROTRANSPOSON, UNCLASSIFIED-LIKE PROTEIN"/>
    <property type="match status" value="1"/>
</dbReference>
<accession>A0A6L2LUI5</accession>
<evidence type="ECO:0000256" key="1">
    <source>
        <dbReference type="ARBA" id="ARBA00022723"/>
    </source>
</evidence>
<dbReference type="InterPro" id="IPR036397">
    <property type="entry name" value="RNaseH_sf"/>
</dbReference>
<dbReference type="Pfam" id="PF07727">
    <property type="entry name" value="RVT_2"/>
    <property type="match status" value="1"/>
</dbReference>
<keyword evidence="2" id="KW-0378">Hydrolase</keyword>
<dbReference type="InterPro" id="IPR013103">
    <property type="entry name" value="RVT_2"/>
</dbReference>
<organism evidence="6">
    <name type="scientific">Tanacetum cinerariifolium</name>
    <name type="common">Dalmatian daisy</name>
    <name type="synonym">Chrysanthemum cinerariifolium</name>
    <dbReference type="NCBI Taxonomy" id="118510"/>
    <lineage>
        <taxon>Eukaryota</taxon>
        <taxon>Viridiplantae</taxon>
        <taxon>Streptophyta</taxon>
        <taxon>Embryophyta</taxon>
        <taxon>Tracheophyta</taxon>
        <taxon>Spermatophyta</taxon>
        <taxon>Magnoliopsida</taxon>
        <taxon>eudicotyledons</taxon>
        <taxon>Gunneridae</taxon>
        <taxon>Pentapetalae</taxon>
        <taxon>asterids</taxon>
        <taxon>campanulids</taxon>
        <taxon>Asterales</taxon>
        <taxon>Asteraceae</taxon>
        <taxon>Asteroideae</taxon>
        <taxon>Anthemideae</taxon>
        <taxon>Anthemidinae</taxon>
        <taxon>Tanacetum</taxon>
    </lineage>
</organism>
<feature type="compositionally biased region" description="Basic and acidic residues" evidence="4">
    <location>
        <begin position="1237"/>
        <end position="1250"/>
    </location>
</feature>
<dbReference type="GO" id="GO:0016787">
    <property type="term" value="F:hydrolase activity"/>
    <property type="evidence" value="ECO:0007669"/>
    <property type="project" value="UniProtKB-KW"/>
</dbReference>
<feature type="compositionally biased region" description="Acidic residues" evidence="4">
    <location>
        <begin position="995"/>
        <end position="1029"/>
    </location>
</feature>
<evidence type="ECO:0000256" key="4">
    <source>
        <dbReference type="SAM" id="MobiDB-lite"/>
    </source>
</evidence>
<feature type="domain" description="Integrase catalytic" evidence="5">
    <location>
        <begin position="444"/>
        <end position="650"/>
    </location>
</feature>
<dbReference type="Gene3D" id="3.30.420.10">
    <property type="entry name" value="Ribonuclease H-like superfamily/Ribonuclease H"/>
    <property type="match status" value="1"/>
</dbReference>
<feature type="coiled-coil region" evidence="3">
    <location>
        <begin position="101"/>
        <end position="128"/>
    </location>
</feature>
<reference evidence="6" key="1">
    <citation type="journal article" date="2019" name="Sci. Rep.">
        <title>Draft genome of Tanacetum cinerariifolium, the natural source of mosquito coil.</title>
        <authorList>
            <person name="Yamashiro T."/>
            <person name="Shiraishi A."/>
            <person name="Satake H."/>
            <person name="Nakayama K."/>
        </authorList>
    </citation>
    <scope>NUCLEOTIDE SEQUENCE</scope>
</reference>
<comment type="caution">
    <text evidence="6">The sequence shown here is derived from an EMBL/GenBank/DDBJ whole genome shotgun (WGS) entry which is preliminary data.</text>
</comment>
<sequence length="1634" mass="187246">MNKICLFEEMAYTTSSSSSSSSSDSEVSTCSKECLKAYATHKEQYDSLTLDYKKSQHNLLSSKAGLQSIEERLVHYKKNEVVFTRKINILNLEVKLRDKVLAEYTTNLENAEKKRDKLKLILEKLQNSSKSLNTLLDSQVSDKSKAGLGYKELVFKSFVNLSELLEKQYNRSDKGYHEVFPPLIGNYMPPKRDLRLIDEHFECESVNVSNVSSSVATTVKTVDANHKGMFSKEEPKPVKKKNFSPPIIKDWVSKSKKEDKPKFQKQGMAFPRGFAPVYELPDLFLHQFPSMRPTSHHLSDSEKLHAYLEQHELHANEIHLMRERNQDPLALYPQYGSIHPTQHYSTTYPSTPYAITYLTTPHPDAYSSTIHQDACPQPQFIPQIEYIVSIFNQQTHLAKFPQIDSGLALRNSSNLRQQATIHDGRVTVQPVQGRQSSFIVDPGDLKGPVTQTIIINNAAYQADDLDAYDYNCDDFSTAKAVLMANLSSYRLDVLSEFTWVKFLASKDEAPDFIIKFVKMIQVRSNTPVKNIRTDNRTEFVNQALRSYYKSVGISHETLIARSPQQNDVIERQNCTLVKAARTMLIYAKAPLFLWVEGIDFEESFTPVTRIEAIRIFIANTTNKNMTIFQMDVKTAFLNDELKEEVYVSQQEGFVDQDNPSHVYMLKKALYGLKQAPHACDSVDIPMVEKSKMDEDLQGKPVDATLSYGMIGSLININPIGTQQAALDNALVPSKKKLNIERCNARIACGYRKTARLDRLRESGAQISWGMYNKKNVDYVALLWEEFMYQGNNTKISSAREEHMPYLRFTKFIISHFISKDKTISMRNRINHHTIRNDSLLGTLKFVSKTEAFQKYGALITDDMINQDIKNSKSYKTYYDFATGKAALKKERKFKKIASPSRKVCLVKEAEPVKKARANNKCCHQRCSWCVCIKKKAPAKGDRGKGIELLSDASLLDVAQVKEALQKSKKDSHMLHASGSGVLDVPSYESNSDNESWGDSEDESDDINDDDADDDNVNDDDSENENDDGNDAPNGERTGLDDDDENPSFTLKDYDEEEHDEVHKSNDDYKNMYVEEDVNLYKDVDVRSLRAKHEKKREVVDEVVSMMNVKNRHEESSTQTPSLFTVPETAIPKMCYNHSSNCINDHSSSKTDDTISCTNNRSNYNLNCCTSSFFFPVWIRSKKSLTEFELKKILLDKIKRSESYKTDPEHKEHYEGLVKSYNLDKDLFSSYGKAYSLKRDSEDKDKDEDPSTRLNRGLKKQKTSKDVELPKGSKSKDSKTSSSKGNKSQLKSSGKSVQVEEPVFEIADAEMPQDLGDDTKDQPNIKETPMDDCNIAKARQTLCTFDELMSTPINFSAYVLHNPKIDILTQEILCYKAVTDQLDWNNPEGYEHPFDLSKPLSLIEAQGHQVVHADYFFNNDLEYLKGVSSSRKYTTSITKKKAAKYDVIEGIEDTILTLQSPMKVAYDKFVMWEKDVIFDLNVALRMFTRHVVILKRVEDLLLGVKSYQKKLNLTNLETFRSDISKMTPYTTYKNPQGIIYLDKCKRKRLIRLDELYKFSDGTLISVINVLHDIANYMTMKYLPQREWSNLDIKRSHIMIKAINQQLFERRLMRNLEKFVRGREYRNNFRLLEQTI</sequence>
<name>A0A6L2LUI5_TANCI</name>
<dbReference type="EMBL" id="BKCJ010005082">
    <property type="protein sequence ID" value="GEU64799.1"/>
    <property type="molecule type" value="Genomic_DNA"/>
</dbReference>
<keyword evidence="1" id="KW-0479">Metal-binding</keyword>
<dbReference type="InterPro" id="IPR001584">
    <property type="entry name" value="Integrase_cat-core"/>
</dbReference>
<dbReference type="InterPro" id="IPR039537">
    <property type="entry name" value="Retrotran_Ty1/copia-like"/>
</dbReference>
<dbReference type="InterPro" id="IPR012337">
    <property type="entry name" value="RNaseH-like_sf"/>
</dbReference>
<protein>
    <submittedName>
        <fullName evidence="6">Copia protein</fullName>
    </submittedName>
</protein>
<evidence type="ECO:0000256" key="3">
    <source>
        <dbReference type="SAM" id="Coils"/>
    </source>
</evidence>
<feature type="compositionally biased region" description="Basic and acidic residues" evidence="4">
    <location>
        <begin position="1262"/>
        <end position="1278"/>
    </location>
</feature>
<dbReference type="GO" id="GO:0003676">
    <property type="term" value="F:nucleic acid binding"/>
    <property type="evidence" value="ECO:0007669"/>
    <property type="project" value="InterPro"/>
</dbReference>
<evidence type="ECO:0000313" key="6">
    <source>
        <dbReference type="EMBL" id="GEU64799.1"/>
    </source>
</evidence>
<dbReference type="GO" id="GO:0015074">
    <property type="term" value="P:DNA integration"/>
    <property type="evidence" value="ECO:0007669"/>
    <property type="project" value="InterPro"/>
</dbReference>
<evidence type="ECO:0000256" key="2">
    <source>
        <dbReference type="ARBA" id="ARBA00022801"/>
    </source>
</evidence>
<evidence type="ECO:0000259" key="5">
    <source>
        <dbReference type="PROSITE" id="PS50994"/>
    </source>
</evidence>
<proteinExistence type="predicted"/>
<gene>
    <name evidence="6" type="ORF">Tci_036777</name>
</gene>
<feature type="region of interest" description="Disordered" evidence="4">
    <location>
        <begin position="1237"/>
        <end position="1328"/>
    </location>
</feature>
<dbReference type="SUPFAM" id="SSF53098">
    <property type="entry name" value="Ribonuclease H-like"/>
    <property type="match status" value="1"/>
</dbReference>
<dbReference type="GO" id="GO:0046872">
    <property type="term" value="F:metal ion binding"/>
    <property type="evidence" value="ECO:0007669"/>
    <property type="project" value="UniProtKB-KW"/>
</dbReference>
<feature type="region of interest" description="Disordered" evidence="4">
    <location>
        <begin position="965"/>
        <end position="1067"/>
    </location>
</feature>
<keyword evidence="3" id="KW-0175">Coiled coil</keyword>
<dbReference type="PROSITE" id="PS50994">
    <property type="entry name" value="INTEGRASE"/>
    <property type="match status" value="1"/>
</dbReference>